<evidence type="ECO:0000313" key="1">
    <source>
        <dbReference type="EMBL" id="KAF5774868.1"/>
    </source>
</evidence>
<proteinExistence type="predicted"/>
<dbReference type="EMBL" id="CM007902">
    <property type="protein sequence ID" value="OTG02760.1"/>
    <property type="molecule type" value="Genomic_DNA"/>
</dbReference>
<sequence>MALNKVTLISDLDVLLESYKLKVKIIRLWKQTVRGNPKETYAIEMILMDEEVYQQLFNTLLFHVT</sequence>
<reference evidence="1" key="3">
    <citation type="submission" date="2020-06" db="EMBL/GenBank/DDBJ databases">
        <title>Helianthus annuus Genome sequencing and assembly Release 2.</title>
        <authorList>
            <person name="Gouzy J."/>
            <person name="Langlade N."/>
            <person name="Munos S."/>
        </authorList>
    </citation>
    <scope>NUCLEOTIDE SEQUENCE</scope>
    <source>
        <tissue evidence="1">Leaves</tissue>
    </source>
</reference>
<evidence type="ECO:0000313" key="3">
    <source>
        <dbReference type="Proteomes" id="UP000215914"/>
    </source>
</evidence>
<name>A0A251SVA0_HELAN</name>
<accession>A0A251SVA0</accession>
<evidence type="ECO:0000313" key="2">
    <source>
        <dbReference type="EMBL" id="OTG02760.1"/>
    </source>
</evidence>
<gene>
    <name evidence="2" type="ORF">HannXRQ_Chr13g0416661</name>
    <name evidence="1" type="ORF">HanXRQr2_Chr13g0605591</name>
</gene>
<dbReference type="Proteomes" id="UP000215914">
    <property type="component" value="Chromosome 13"/>
</dbReference>
<dbReference type="EMBL" id="MNCJ02000328">
    <property type="protein sequence ID" value="KAF5774868.1"/>
    <property type="molecule type" value="Genomic_DNA"/>
</dbReference>
<keyword evidence="3" id="KW-1185">Reference proteome</keyword>
<reference evidence="2" key="2">
    <citation type="submission" date="2017-02" db="EMBL/GenBank/DDBJ databases">
        <title>Sunflower complete genome.</title>
        <authorList>
            <person name="Langlade N."/>
            <person name="Munos S."/>
        </authorList>
    </citation>
    <scope>NUCLEOTIDE SEQUENCE [LARGE SCALE GENOMIC DNA]</scope>
    <source>
        <tissue evidence="2">Leaves</tissue>
    </source>
</reference>
<protein>
    <recommendedName>
        <fullName evidence="4">Nucleic acid-binding, OB-fold protein</fullName>
    </recommendedName>
</protein>
<dbReference type="AlphaFoldDB" id="A0A251SVA0"/>
<evidence type="ECO:0008006" key="4">
    <source>
        <dbReference type="Google" id="ProtNLM"/>
    </source>
</evidence>
<organism evidence="2 3">
    <name type="scientific">Helianthus annuus</name>
    <name type="common">Common sunflower</name>
    <dbReference type="NCBI Taxonomy" id="4232"/>
    <lineage>
        <taxon>Eukaryota</taxon>
        <taxon>Viridiplantae</taxon>
        <taxon>Streptophyta</taxon>
        <taxon>Embryophyta</taxon>
        <taxon>Tracheophyta</taxon>
        <taxon>Spermatophyta</taxon>
        <taxon>Magnoliopsida</taxon>
        <taxon>eudicotyledons</taxon>
        <taxon>Gunneridae</taxon>
        <taxon>Pentapetalae</taxon>
        <taxon>asterids</taxon>
        <taxon>campanulids</taxon>
        <taxon>Asterales</taxon>
        <taxon>Asteraceae</taxon>
        <taxon>Asteroideae</taxon>
        <taxon>Heliantheae alliance</taxon>
        <taxon>Heliantheae</taxon>
        <taxon>Helianthus</taxon>
    </lineage>
</organism>
<dbReference type="Gramene" id="mRNA:HanXRQr2_Chr13g0605591">
    <property type="protein sequence ID" value="CDS:HanXRQr2_Chr13g0605591.1"/>
    <property type="gene ID" value="HanXRQr2_Chr13g0605591"/>
</dbReference>
<reference evidence="1 3" key="1">
    <citation type="journal article" date="2017" name="Nature">
        <title>The sunflower genome provides insights into oil metabolism, flowering and Asterid evolution.</title>
        <authorList>
            <person name="Badouin H."/>
            <person name="Gouzy J."/>
            <person name="Grassa C.J."/>
            <person name="Murat F."/>
            <person name="Staton S.E."/>
            <person name="Cottret L."/>
            <person name="Lelandais-Briere C."/>
            <person name="Owens G.L."/>
            <person name="Carrere S."/>
            <person name="Mayjonade B."/>
            <person name="Legrand L."/>
            <person name="Gill N."/>
            <person name="Kane N.C."/>
            <person name="Bowers J.E."/>
            <person name="Hubner S."/>
            <person name="Bellec A."/>
            <person name="Berard A."/>
            <person name="Berges H."/>
            <person name="Blanchet N."/>
            <person name="Boniface M.C."/>
            <person name="Brunel D."/>
            <person name="Catrice O."/>
            <person name="Chaidir N."/>
            <person name="Claudel C."/>
            <person name="Donnadieu C."/>
            <person name="Faraut T."/>
            <person name="Fievet G."/>
            <person name="Helmstetter N."/>
            <person name="King M."/>
            <person name="Knapp S.J."/>
            <person name="Lai Z."/>
            <person name="Le Paslier M.C."/>
            <person name="Lippi Y."/>
            <person name="Lorenzon L."/>
            <person name="Mandel J.R."/>
            <person name="Marage G."/>
            <person name="Marchand G."/>
            <person name="Marquand E."/>
            <person name="Bret-Mestries E."/>
            <person name="Morien E."/>
            <person name="Nambeesan S."/>
            <person name="Nguyen T."/>
            <person name="Pegot-Espagnet P."/>
            <person name="Pouilly N."/>
            <person name="Raftis F."/>
            <person name="Sallet E."/>
            <person name="Schiex T."/>
            <person name="Thomas J."/>
            <person name="Vandecasteele C."/>
            <person name="Vares D."/>
            <person name="Vear F."/>
            <person name="Vautrin S."/>
            <person name="Crespi M."/>
            <person name="Mangin B."/>
            <person name="Burke J.M."/>
            <person name="Salse J."/>
            <person name="Munos S."/>
            <person name="Vincourt P."/>
            <person name="Rieseberg L.H."/>
            <person name="Langlade N.B."/>
        </authorList>
    </citation>
    <scope>NUCLEOTIDE SEQUENCE [LARGE SCALE GENOMIC DNA]</scope>
    <source>
        <strain evidence="3">cv. SF193</strain>
        <tissue evidence="1">Leaves</tissue>
    </source>
</reference>
<dbReference type="InParanoid" id="A0A251SVA0"/>